<protein>
    <submittedName>
        <fullName evidence="1">Hydroxylamine oxidase</fullName>
    </submittedName>
</protein>
<gene>
    <name evidence="1" type="ORF">HY912_09615</name>
</gene>
<organism evidence="1 2">
    <name type="scientific">Desulfomonile tiedjei</name>
    <dbReference type="NCBI Taxonomy" id="2358"/>
    <lineage>
        <taxon>Bacteria</taxon>
        <taxon>Pseudomonadati</taxon>
        <taxon>Thermodesulfobacteriota</taxon>
        <taxon>Desulfomonilia</taxon>
        <taxon>Desulfomonilales</taxon>
        <taxon>Desulfomonilaceae</taxon>
        <taxon>Desulfomonile</taxon>
    </lineage>
</organism>
<evidence type="ECO:0000313" key="2">
    <source>
        <dbReference type="Proteomes" id="UP000807825"/>
    </source>
</evidence>
<dbReference type="Pfam" id="PF13447">
    <property type="entry name" value="Multi-haem_cyto"/>
    <property type="match status" value="1"/>
</dbReference>
<reference evidence="1" key="1">
    <citation type="submission" date="2020-07" db="EMBL/GenBank/DDBJ databases">
        <title>Huge and variable diversity of episymbiotic CPR bacteria and DPANN archaea in groundwater ecosystems.</title>
        <authorList>
            <person name="He C.Y."/>
            <person name="Keren R."/>
            <person name="Whittaker M."/>
            <person name="Farag I.F."/>
            <person name="Doudna J."/>
            <person name="Cate J.H.D."/>
            <person name="Banfield J.F."/>
        </authorList>
    </citation>
    <scope>NUCLEOTIDE SEQUENCE</scope>
    <source>
        <strain evidence="1">NC_groundwater_1664_Pr3_B-0.1um_52_9</strain>
    </source>
</reference>
<dbReference type="AlphaFoldDB" id="A0A9D6V0C7"/>
<accession>A0A9D6V0C7</accession>
<proteinExistence type="predicted"/>
<sequence length="327" mass="36863">NADSCYQCHGTEIKVEGKRTRDTDQGEMEFPVLSGWPNQGVGRINPDGSKGSCSACHPRHQFAIQAARKPYACEQCHKGPDVPAYRAYSVSKHGGLFYSLGSEWNFKEVPWKVGQDFTSPTCATCHVSLIVTTEGDLVAKRTHQMSDRIPWRILGLIYSHPHPKSPDTTIIRNKDGLPLPTTLTGEPASDFLIDSEELKQRRTTLQKVCKACHASEWVDGHWDRFENTMKTSNAMTLAATEILKGAWDNKVADNTNLFDEAIEKKWVEQWLFYANSTRFASAMMGADYGVFDSGRWSMSKNIQDMLDHVKFLMRAKPEETPEKAKKK</sequence>
<feature type="non-terminal residue" evidence="1">
    <location>
        <position position="1"/>
    </location>
</feature>
<dbReference type="Gene3D" id="1.20.850.10">
    <property type="entry name" value="Hydroxylamine Oxidoreductase, Chain A, domain 2"/>
    <property type="match status" value="1"/>
</dbReference>
<comment type="caution">
    <text evidence="1">The sequence shown here is derived from an EMBL/GenBank/DDBJ whole genome shotgun (WGS) entry which is preliminary data.</text>
</comment>
<dbReference type="EMBL" id="JACRDE010000261">
    <property type="protein sequence ID" value="MBI5249741.1"/>
    <property type="molecule type" value="Genomic_DNA"/>
</dbReference>
<name>A0A9D6V0C7_9BACT</name>
<dbReference type="SUPFAM" id="SSF48695">
    <property type="entry name" value="Multiheme cytochromes"/>
    <property type="match status" value="1"/>
</dbReference>
<dbReference type="InterPro" id="IPR036280">
    <property type="entry name" value="Multihaem_cyt_sf"/>
</dbReference>
<dbReference type="Proteomes" id="UP000807825">
    <property type="component" value="Unassembled WGS sequence"/>
</dbReference>
<evidence type="ECO:0000313" key="1">
    <source>
        <dbReference type="EMBL" id="MBI5249741.1"/>
    </source>
</evidence>